<dbReference type="Proteomes" id="UP000612746">
    <property type="component" value="Unassembled WGS sequence"/>
</dbReference>
<keyword evidence="3" id="KW-1185">Reference proteome</keyword>
<feature type="compositionally biased region" description="Acidic residues" evidence="1">
    <location>
        <begin position="250"/>
        <end position="282"/>
    </location>
</feature>
<accession>A0A8H7UQ34</accession>
<feature type="region of interest" description="Disordered" evidence="1">
    <location>
        <begin position="233"/>
        <end position="287"/>
    </location>
</feature>
<evidence type="ECO:0000256" key="1">
    <source>
        <dbReference type="SAM" id="MobiDB-lite"/>
    </source>
</evidence>
<comment type="caution">
    <text evidence="2">The sequence shown here is derived from an EMBL/GenBank/DDBJ whole genome shotgun (WGS) entry which is preliminary data.</text>
</comment>
<feature type="compositionally biased region" description="Basic and acidic residues" evidence="1">
    <location>
        <begin position="151"/>
        <end position="164"/>
    </location>
</feature>
<name>A0A8H7UQ34_9FUNG</name>
<protein>
    <submittedName>
        <fullName evidence="2">Uncharacterized protein</fullName>
    </submittedName>
</protein>
<dbReference type="AlphaFoldDB" id="A0A8H7UQ34"/>
<reference evidence="2" key="1">
    <citation type="submission" date="2020-12" db="EMBL/GenBank/DDBJ databases">
        <title>Metabolic potential, ecology and presence of endohyphal bacteria is reflected in genomic diversity of Mucoromycotina.</title>
        <authorList>
            <person name="Muszewska A."/>
            <person name="Okrasinska A."/>
            <person name="Steczkiewicz K."/>
            <person name="Drgas O."/>
            <person name="Orlowska M."/>
            <person name="Perlinska-Lenart U."/>
            <person name="Aleksandrzak-Piekarczyk T."/>
            <person name="Szatraj K."/>
            <person name="Zielenkiewicz U."/>
            <person name="Pilsyk S."/>
            <person name="Malc E."/>
            <person name="Mieczkowski P."/>
            <person name="Kruszewska J.S."/>
            <person name="Biernat P."/>
            <person name="Pawlowska J."/>
        </authorList>
    </citation>
    <scope>NUCLEOTIDE SEQUENCE</scope>
    <source>
        <strain evidence="2">WA0000051536</strain>
    </source>
</reference>
<gene>
    <name evidence="2" type="ORF">INT44_000663</name>
</gene>
<evidence type="ECO:0000313" key="2">
    <source>
        <dbReference type="EMBL" id="KAG2187913.1"/>
    </source>
</evidence>
<dbReference type="OrthoDB" id="2422436at2759"/>
<feature type="region of interest" description="Disordered" evidence="1">
    <location>
        <begin position="151"/>
        <end position="217"/>
    </location>
</feature>
<proteinExistence type="predicted"/>
<dbReference type="EMBL" id="JAEPRA010000002">
    <property type="protein sequence ID" value="KAG2187913.1"/>
    <property type="molecule type" value="Genomic_DNA"/>
</dbReference>
<evidence type="ECO:0000313" key="3">
    <source>
        <dbReference type="Proteomes" id="UP000612746"/>
    </source>
</evidence>
<feature type="compositionally biased region" description="Basic residues" evidence="1">
    <location>
        <begin position="193"/>
        <end position="211"/>
    </location>
</feature>
<sequence>MSEILNGLIEKTAIIKFPGTALGDPINSDAAGMRKRVQQRLLDCILLRKYEEAMLLLDALLVETQWSPKAYWKVIIPIVQHLFPEYLNEVINGAFNSLGSQMNEKPTALALLIRKLACQDDEEGLRDLYSSYLHFKNPMVHTMVALMMVRKPEENSPRSEDPKTYKRTRITPKNIYMSDSEPYTSDSDEEQPRRKRKKLKSLGKRPKKRNRRESNADVKFLDEEDDLLIDKELDSTTTVHSEDSGYSDTDATDGEEEGEAEEEESSSTTDNEEEEELEEDNTNPDAKVIKWSMPPRLHYIDSTGYNYKSLHQLLVNASRGYMDLTGVKLRLKIACGRVLRERETKFQLIARRYFYELLSDAMLHVDNNAPLIRILLPYFSHYSEEWLQLMEKYCHLDATADLAIGLERLERRCRKIVAANPDDQPKIQARATTMVRLLLQRISHGCFEEWTFDKLIKWMEMLDAEVARAPKETASLITDVIQRYFTYTQ</sequence>
<organism evidence="2 3">
    <name type="scientific">Umbelopsis vinacea</name>
    <dbReference type="NCBI Taxonomy" id="44442"/>
    <lineage>
        <taxon>Eukaryota</taxon>
        <taxon>Fungi</taxon>
        <taxon>Fungi incertae sedis</taxon>
        <taxon>Mucoromycota</taxon>
        <taxon>Mucoromycotina</taxon>
        <taxon>Umbelopsidomycetes</taxon>
        <taxon>Umbelopsidales</taxon>
        <taxon>Umbelopsidaceae</taxon>
        <taxon>Umbelopsis</taxon>
    </lineage>
</organism>